<sequence length="513" mass="58129">MIQRMLPAWTSLRSTVRSVQTDALPLTELLTNLNLRKTSYQFLAAGKRVVEAYDSKAEDVKKNVLLDVANSCGPEILALENAIHVYKKNPSLVHEVREAATPVHFRLLQSIGNLPGGIKVVCDMRAHLLYLMKTESDKSIVAALHRLERSAHELLVLWFCQSNMKLERLTWQSPGDILQKVADYEAVHPVQGMMDFKKRVGSYRRCDSKRIFPHSLVTSLFLLNLDYATGREQGGSLSLDASLRLHRVNALTAVLKVGKFVWCRHVYHRCFYFSHEAMPREPLVIVHVALLNEIADNVQSIVECDHLDCAEDECSTAIYYSITSAEPGLSGIDLGNMLIKRVATRLQSELPSIKTHSTLSPIPGFRTWMLRSLHGNSLFGLVIDDDVLEKISQFSGKQATSEEATRFLLELLSDVETSKLEPWKDVLLHCCAHYLTSRRQNGFALNPVANFHLRNGAELYRLNWMGDTSPRGLQNSLGIMVNYRYRLERVLENSVHYTLDKRLAVHENVRSLL</sequence>
<dbReference type="InterPro" id="IPR042303">
    <property type="entry name" value="Malonyl_CoA_deC_C_sf"/>
</dbReference>
<dbReference type="Proteomes" id="UP000024635">
    <property type="component" value="Unassembled WGS sequence"/>
</dbReference>
<organism evidence="3 4">
    <name type="scientific">Ancylostoma ceylanicum</name>
    <dbReference type="NCBI Taxonomy" id="53326"/>
    <lineage>
        <taxon>Eukaryota</taxon>
        <taxon>Metazoa</taxon>
        <taxon>Ecdysozoa</taxon>
        <taxon>Nematoda</taxon>
        <taxon>Chromadorea</taxon>
        <taxon>Rhabditida</taxon>
        <taxon>Rhabditina</taxon>
        <taxon>Rhabditomorpha</taxon>
        <taxon>Strongyloidea</taxon>
        <taxon>Ancylostomatidae</taxon>
        <taxon>Ancylostomatinae</taxon>
        <taxon>Ancylostoma</taxon>
    </lineage>
</organism>
<dbReference type="Gene3D" id="3.40.630.150">
    <property type="entry name" value="Malonyl-CoA decarboxylase, catalytic domain"/>
    <property type="match status" value="2"/>
</dbReference>
<gene>
    <name evidence="3" type="primary">Acey_s0253.g268</name>
    <name evidence="3" type="synonym">Acey-mlcd-1</name>
    <name evidence="3" type="ORF">Y032_0253g268</name>
</gene>
<dbReference type="GO" id="GO:2001294">
    <property type="term" value="P:malonyl-CoA catabolic process"/>
    <property type="evidence" value="ECO:0007669"/>
    <property type="project" value="TreeGrafter"/>
</dbReference>
<evidence type="ECO:0008006" key="5">
    <source>
        <dbReference type="Google" id="ProtNLM"/>
    </source>
</evidence>
<feature type="domain" description="Malonyl-CoA decarboxylase C-terminal" evidence="1">
    <location>
        <begin position="267"/>
        <end position="485"/>
    </location>
</feature>
<dbReference type="PANTHER" id="PTHR28641">
    <property type="match status" value="1"/>
</dbReference>
<accession>A0A016SBN0</accession>
<dbReference type="OrthoDB" id="426718at2759"/>
<dbReference type="GO" id="GO:0005782">
    <property type="term" value="C:peroxisomal matrix"/>
    <property type="evidence" value="ECO:0007669"/>
    <property type="project" value="TreeGrafter"/>
</dbReference>
<dbReference type="PANTHER" id="PTHR28641:SF1">
    <property type="entry name" value="MALONYL-COA DECARBOXYLASE, MITOCHONDRIAL"/>
    <property type="match status" value="1"/>
</dbReference>
<protein>
    <recommendedName>
        <fullName evidence="5">Malonyl-CoA decarboxylase</fullName>
    </recommendedName>
</protein>
<dbReference type="InterPro" id="IPR038917">
    <property type="entry name" value="Malonyl_CoA_deC"/>
</dbReference>
<dbReference type="InterPro" id="IPR035372">
    <property type="entry name" value="MCD_N"/>
</dbReference>
<evidence type="ECO:0000259" key="2">
    <source>
        <dbReference type="Pfam" id="PF17408"/>
    </source>
</evidence>
<dbReference type="GO" id="GO:0050080">
    <property type="term" value="F:malonyl-CoA decarboxylase activity"/>
    <property type="evidence" value="ECO:0007669"/>
    <property type="project" value="InterPro"/>
</dbReference>
<evidence type="ECO:0000259" key="1">
    <source>
        <dbReference type="Pfam" id="PF05292"/>
    </source>
</evidence>
<dbReference type="InterPro" id="IPR007956">
    <property type="entry name" value="Malonyl_CoA_deC_C"/>
</dbReference>
<dbReference type="EMBL" id="JARK01001589">
    <property type="protein sequence ID" value="EYB88048.1"/>
    <property type="molecule type" value="Genomic_DNA"/>
</dbReference>
<feature type="domain" description="Malonyl-CoA decarboxylase N-terminal" evidence="2">
    <location>
        <begin position="73"/>
        <end position="159"/>
    </location>
</feature>
<reference evidence="4" key="1">
    <citation type="journal article" date="2015" name="Nat. Genet.">
        <title>The genome and transcriptome of the zoonotic hookworm Ancylostoma ceylanicum identify infection-specific gene families.</title>
        <authorList>
            <person name="Schwarz E.M."/>
            <person name="Hu Y."/>
            <person name="Antoshechkin I."/>
            <person name="Miller M.M."/>
            <person name="Sternberg P.W."/>
            <person name="Aroian R.V."/>
        </authorList>
    </citation>
    <scope>NUCLEOTIDE SEQUENCE</scope>
    <source>
        <strain evidence="4">HY135</strain>
    </source>
</reference>
<dbReference type="Gene3D" id="1.20.140.90">
    <property type="entry name" value="Malonyl-CoA decarboxylase, oligemerization domain"/>
    <property type="match status" value="1"/>
</dbReference>
<name>A0A016SBN0_9BILA</name>
<dbReference type="AlphaFoldDB" id="A0A016SBN0"/>
<dbReference type="Pfam" id="PF17408">
    <property type="entry name" value="MCD_N"/>
    <property type="match status" value="1"/>
</dbReference>
<proteinExistence type="predicted"/>
<dbReference type="STRING" id="53326.A0A016SBN0"/>
<evidence type="ECO:0000313" key="4">
    <source>
        <dbReference type="Proteomes" id="UP000024635"/>
    </source>
</evidence>
<dbReference type="GO" id="GO:0005759">
    <property type="term" value="C:mitochondrial matrix"/>
    <property type="evidence" value="ECO:0007669"/>
    <property type="project" value="TreeGrafter"/>
</dbReference>
<evidence type="ECO:0000313" key="3">
    <source>
        <dbReference type="EMBL" id="EYB88048.1"/>
    </source>
</evidence>
<dbReference type="GO" id="GO:0006085">
    <property type="term" value="P:acetyl-CoA biosynthetic process"/>
    <property type="evidence" value="ECO:0007669"/>
    <property type="project" value="TreeGrafter"/>
</dbReference>
<dbReference type="GO" id="GO:0006633">
    <property type="term" value="P:fatty acid biosynthetic process"/>
    <property type="evidence" value="ECO:0007669"/>
    <property type="project" value="InterPro"/>
</dbReference>
<comment type="caution">
    <text evidence="3">The sequence shown here is derived from an EMBL/GenBank/DDBJ whole genome shotgun (WGS) entry which is preliminary data.</text>
</comment>
<keyword evidence="4" id="KW-1185">Reference proteome</keyword>
<feature type="domain" description="Malonyl-CoA decarboxylase C-terminal" evidence="1">
    <location>
        <begin position="163"/>
        <end position="206"/>
    </location>
</feature>
<dbReference type="Pfam" id="PF05292">
    <property type="entry name" value="MCD"/>
    <property type="match status" value="2"/>
</dbReference>
<dbReference type="InterPro" id="IPR038351">
    <property type="entry name" value="MCD_N_sf"/>
</dbReference>